<keyword evidence="2" id="KW-0378">Hydrolase</keyword>
<dbReference type="SUPFAM" id="SSF52980">
    <property type="entry name" value="Restriction endonuclease-like"/>
    <property type="match status" value="1"/>
</dbReference>
<reference evidence="2 3" key="1">
    <citation type="submission" date="2024-08" db="EMBL/GenBank/DDBJ databases">
        <authorList>
            <person name="Lu H."/>
        </authorList>
    </citation>
    <scope>NUCLEOTIDE SEQUENCE [LARGE SCALE GENOMIC DNA]</scope>
    <source>
        <strain evidence="2 3">BYS87W</strain>
    </source>
</reference>
<keyword evidence="2" id="KW-0540">Nuclease</keyword>
<organism evidence="2 3">
    <name type="scientific">Pelomonas baiyunensis</name>
    <dbReference type="NCBI Taxonomy" id="3299026"/>
    <lineage>
        <taxon>Bacteria</taxon>
        <taxon>Pseudomonadati</taxon>
        <taxon>Pseudomonadota</taxon>
        <taxon>Betaproteobacteria</taxon>
        <taxon>Burkholderiales</taxon>
        <taxon>Sphaerotilaceae</taxon>
        <taxon>Roseateles</taxon>
    </lineage>
</organism>
<keyword evidence="3" id="KW-1185">Reference proteome</keyword>
<dbReference type="RefSeq" id="WP_394379714.1">
    <property type="nucleotide sequence ID" value="NZ_JBIGIB010000001.1"/>
</dbReference>
<sequence length="298" mass="34036">MRKTKLFTPDLLDRFRKEGRGQGTYIRYRPWHCISRGDPSSDGRSHLMTWGGRQRNLLSDDEWVASLFTPLTPGADDLREQFPLSLETGSHELGAYDVRLGKPGLPGTLEIARQLGFRHPRVNGNGRSAPWVITTDLLFALMDESGGRKLLAVACKPKAELDERTKKLLAIEQAYWMARGVEWLLITPAQYEEEVELTLRCSFQWWQREPVSDETKLAAADLARELEGFPLSYVLDRIDTALGQGFEFAQGAFWQSVWTRVLPLDLRRGWRPHLPIELLSPSDFLAFNPIASRRTAWN</sequence>
<feature type="domain" description="TnsA endonuclease N-terminal" evidence="1">
    <location>
        <begin position="108"/>
        <end position="187"/>
    </location>
</feature>
<keyword evidence="2" id="KW-0255">Endonuclease</keyword>
<dbReference type="Proteomes" id="UP001606303">
    <property type="component" value="Unassembled WGS sequence"/>
</dbReference>
<dbReference type="CDD" id="cd22362">
    <property type="entry name" value="TnsA_endonuclease-like"/>
    <property type="match status" value="1"/>
</dbReference>
<dbReference type="InterPro" id="IPR011335">
    <property type="entry name" value="Restrct_endonuc-II-like"/>
</dbReference>
<dbReference type="InterPro" id="IPR011856">
    <property type="entry name" value="tRNA_endonuc-like_dom_sf"/>
</dbReference>
<proteinExistence type="predicted"/>
<dbReference type="Pfam" id="PF08722">
    <property type="entry name" value="Tn7_TnsA-like_N"/>
    <property type="match status" value="1"/>
</dbReference>
<evidence type="ECO:0000313" key="2">
    <source>
        <dbReference type="EMBL" id="MFG6464979.1"/>
    </source>
</evidence>
<dbReference type="GO" id="GO:0004519">
    <property type="term" value="F:endonuclease activity"/>
    <property type="evidence" value="ECO:0007669"/>
    <property type="project" value="UniProtKB-KW"/>
</dbReference>
<evidence type="ECO:0000259" key="1">
    <source>
        <dbReference type="Pfam" id="PF08722"/>
    </source>
</evidence>
<dbReference type="EMBL" id="JBIGIB010000001">
    <property type="protein sequence ID" value="MFG6464979.1"/>
    <property type="molecule type" value="Genomic_DNA"/>
</dbReference>
<dbReference type="InterPro" id="IPR014833">
    <property type="entry name" value="TnsA_N"/>
</dbReference>
<dbReference type="Gene3D" id="3.40.1350.10">
    <property type="match status" value="1"/>
</dbReference>
<gene>
    <name evidence="2" type="ORF">ACG01O_00015</name>
</gene>
<comment type="caution">
    <text evidence="2">The sequence shown here is derived from an EMBL/GenBank/DDBJ whole genome shotgun (WGS) entry which is preliminary data.</text>
</comment>
<accession>A0ABW7GT46</accession>
<protein>
    <submittedName>
        <fullName evidence="2">TnsA endonuclease N-terminal domain-containing protein</fullName>
    </submittedName>
</protein>
<name>A0ABW7GT46_9BURK</name>
<evidence type="ECO:0000313" key="3">
    <source>
        <dbReference type="Proteomes" id="UP001606303"/>
    </source>
</evidence>